<feature type="transmembrane region" description="Helical" evidence="4">
    <location>
        <begin position="107"/>
        <end position="129"/>
    </location>
</feature>
<evidence type="ECO:0000313" key="7">
    <source>
        <dbReference type="Proteomes" id="UP001186944"/>
    </source>
</evidence>
<organism evidence="6 7">
    <name type="scientific">Pinctada imbricata</name>
    <name type="common">Atlantic pearl-oyster</name>
    <name type="synonym">Pinctada martensii</name>
    <dbReference type="NCBI Taxonomy" id="66713"/>
    <lineage>
        <taxon>Eukaryota</taxon>
        <taxon>Metazoa</taxon>
        <taxon>Spiralia</taxon>
        <taxon>Lophotrochozoa</taxon>
        <taxon>Mollusca</taxon>
        <taxon>Bivalvia</taxon>
        <taxon>Autobranchia</taxon>
        <taxon>Pteriomorphia</taxon>
        <taxon>Pterioida</taxon>
        <taxon>Pterioidea</taxon>
        <taxon>Pteriidae</taxon>
        <taxon>Pinctada</taxon>
    </lineage>
</organism>
<sequence length="226" mass="25030">MRCPSLAKEYVVITAKNRNSLLPSTYRRTPGTKVTVSCLVPSAFKLVGDGVLECLKSGMWDKPVPRCISKDTANQADDSADQTTLEPAFQSGDSASSSTFEGITVPYVISICVLAVMFLCLVLMMTYLVRMRKSIDRKIEVLDRRPAYVKAVESLRSLPSLSSGAYDYFRRPHSPISGSSSHSSSNDEHTKREEGDRGRHLASLSDRGRNFTVFSDNRHGYPYGPH</sequence>
<dbReference type="InterPro" id="IPR000436">
    <property type="entry name" value="Sushi_SCR_CCP_dom"/>
</dbReference>
<keyword evidence="4" id="KW-0472">Membrane</keyword>
<protein>
    <recommendedName>
        <fullName evidence="5">Sushi domain-containing protein</fullName>
    </recommendedName>
</protein>
<dbReference type="AlphaFoldDB" id="A0AA88Y5W3"/>
<reference evidence="6" key="1">
    <citation type="submission" date="2019-08" db="EMBL/GenBank/DDBJ databases">
        <title>The improved chromosome-level genome for the pearl oyster Pinctada fucata martensii using PacBio sequencing and Hi-C.</title>
        <authorList>
            <person name="Zheng Z."/>
        </authorList>
    </citation>
    <scope>NUCLEOTIDE SEQUENCE</scope>
    <source>
        <strain evidence="6">ZZ-2019</strain>
        <tissue evidence="6">Adductor muscle</tissue>
    </source>
</reference>
<dbReference type="InterPro" id="IPR035976">
    <property type="entry name" value="Sushi/SCR/CCP_sf"/>
</dbReference>
<dbReference type="PROSITE" id="PS50923">
    <property type="entry name" value="SUSHI"/>
    <property type="match status" value="1"/>
</dbReference>
<keyword evidence="4" id="KW-1133">Transmembrane helix</keyword>
<dbReference type="Gene3D" id="2.10.70.10">
    <property type="entry name" value="Complement Module, domain 1"/>
    <property type="match status" value="1"/>
</dbReference>
<comment type="caution">
    <text evidence="2">Lacks conserved residue(s) required for the propagation of feature annotation.</text>
</comment>
<evidence type="ECO:0000256" key="3">
    <source>
        <dbReference type="SAM" id="MobiDB-lite"/>
    </source>
</evidence>
<evidence type="ECO:0000313" key="6">
    <source>
        <dbReference type="EMBL" id="KAK3096072.1"/>
    </source>
</evidence>
<dbReference type="EMBL" id="VSWD01000008">
    <property type="protein sequence ID" value="KAK3096072.1"/>
    <property type="molecule type" value="Genomic_DNA"/>
</dbReference>
<proteinExistence type="predicted"/>
<keyword evidence="4" id="KW-0812">Transmembrane</keyword>
<evidence type="ECO:0000259" key="5">
    <source>
        <dbReference type="PROSITE" id="PS50923"/>
    </source>
</evidence>
<keyword evidence="2" id="KW-0768">Sushi</keyword>
<gene>
    <name evidence="6" type="ORF">FSP39_022751</name>
</gene>
<comment type="caution">
    <text evidence="6">The sequence shown here is derived from an EMBL/GenBank/DDBJ whole genome shotgun (WGS) entry which is preliminary data.</text>
</comment>
<evidence type="ECO:0000256" key="2">
    <source>
        <dbReference type="PROSITE-ProRule" id="PRU00302"/>
    </source>
</evidence>
<dbReference type="Pfam" id="PF00084">
    <property type="entry name" value="Sushi"/>
    <property type="match status" value="1"/>
</dbReference>
<name>A0AA88Y5W3_PINIB</name>
<feature type="domain" description="Sushi" evidence="5">
    <location>
        <begin position="1"/>
        <end position="69"/>
    </location>
</feature>
<evidence type="ECO:0000256" key="4">
    <source>
        <dbReference type="SAM" id="Phobius"/>
    </source>
</evidence>
<dbReference type="SUPFAM" id="SSF57535">
    <property type="entry name" value="Complement control module/SCR domain"/>
    <property type="match status" value="1"/>
</dbReference>
<feature type="region of interest" description="Disordered" evidence="3">
    <location>
        <begin position="72"/>
        <end position="97"/>
    </location>
</feature>
<keyword evidence="7" id="KW-1185">Reference proteome</keyword>
<feature type="compositionally biased region" description="Low complexity" evidence="3">
    <location>
        <begin position="175"/>
        <end position="184"/>
    </location>
</feature>
<feature type="compositionally biased region" description="Basic and acidic residues" evidence="3">
    <location>
        <begin position="185"/>
        <end position="199"/>
    </location>
</feature>
<dbReference type="CDD" id="cd00033">
    <property type="entry name" value="CCP"/>
    <property type="match status" value="1"/>
</dbReference>
<dbReference type="Proteomes" id="UP001186944">
    <property type="component" value="Unassembled WGS sequence"/>
</dbReference>
<keyword evidence="1" id="KW-1015">Disulfide bond</keyword>
<feature type="region of interest" description="Disordered" evidence="3">
    <location>
        <begin position="175"/>
        <end position="202"/>
    </location>
</feature>
<accession>A0AA88Y5W3</accession>
<evidence type="ECO:0000256" key="1">
    <source>
        <dbReference type="ARBA" id="ARBA00023157"/>
    </source>
</evidence>